<dbReference type="Proteomes" id="UP001160148">
    <property type="component" value="Unassembled WGS sequence"/>
</dbReference>
<gene>
    <name evidence="2" type="ORF">MEUPH1_LOCUS30000</name>
</gene>
<dbReference type="EMBL" id="CARXXK010001536">
    <property type="protein sequence ID" value="CAI6376653.1"/>
    <property type="molecule type" value="Genomic_DNA"/>
</dbReference>
<name>A0AAV0Y9T1_9HEMI</name>
<proteinExistence type="predicted"/>
<sequence>MGKVNNLPSAPPPPSLLADIIQARMNIKKKYSALKTGRFETESLVNNTLGSIIDPLNKIRDNIGTLRTHSSVHQPQSPPTSPTTTPHHTTPHHTTPPHHHPQHRRRDSQHNDRYRMSIKNIPPPHNHHHRHYHHRRRLLHNTI</sequence>
<protein>
    <submittedName>
        <fullName evidence="2">Uncharacterized protein</fullName>
    </submittedName>
</protein>
<dbReference type="AlphaFoldDB" id="A0AAV0Y9T1"/>
<evidence type="ECO:0000313" key="2">
    <source>
        <dbReference type="EMBL" id="CAI6376653.1"/>
    </source>
</evidence>
<reference evidence="2 3" key="1">
    <citation type="submission" date="2023-01" db="EMBL/GenBank/DDBJ databases">
        <authorList>
            <person name="Whitehead M."/>
        </authorList>
    </citation>
    <scope>NUCLEOTIDE SEQUENCE [LARGE SCALE GENOMIC DNA]</scope>
</reference>
<comment type="caution">
    <text evidence="2">The sequence shown here is derived from an EMBL/GenBank/DDBJ whole genome shotgun (WGS) entry which is preliminary data.</text>
</comment>
<feature type="region of interest" description="Disordered" evidence="1">
    <location>
        <begin position="64"/>
        <end position="143"/>
    </location>
</feature>
<evidence type="ECO:0000256" key="1">
    <source>
        <dbReference type="SAM" id="MobiDB-lite"/>
    </source>
</evidence>
<feature type="compositionally biased region" description="Basic residues" evidence="1">
    <location>
        <begin position="89"/>
        <end position="107"/>
    </location>
</feature>
<evidence type="ECO:0000313" key="3">
    <source>
        <dbReference type="Proteomes" id="UP001160148"/>
    </source>
</evidence>
<feature type="compositionally biased region" description="Basic residues" evidence="1">
    <location>
        <begin position="125"/>
        <end position="143"/>
    </location>
</feature>
<organism evidence="2 3">
    <name type="scientific">Macrosiphum euphorbiae</name>
    <name type="common">potato aphid</name>
    <dbReference type="NCBI Taxonomy" id="13131"/>
    <lineage>
        <taxon>Eukaryota</taxon>
        <taxon>Metazoa</taxon>
        <taxon>Ecdysozoa</taxon>
        <taxon>Arthropoda</taxon>
        <taxon>Hexapoda</taxon>
        <taxon>Insecta</taxon>
        <taxon>Pterygota</taxon>
        <taxon>Neoptera</taxon>
        <taxon>Paraneoptera</taxon>
        <taxon>Hemiptera</taxon>
        <taxon>Sternorrhyncha</taxon>
        <taxon>Aphidomorpha</taxon>
        <taxon>Aphidoidea</taxon>
        <taxon>Aphididae</taxon>
        <taxon>Macrosiphini</taxon>
        <taxon>Macrosiphum</taxon>
    </lineage>
</organism>
<accession>A0AAV0Y9T1</accession>
<keyword evidence="3" id="KW-1185">Reference proteome</keyword>